<organism evidence="1 2">
    <name type="scientific">Ditylenchus destructor</name>
    <dbReference type="NCBI Taxonomy" id="166010"/>
    <lineage>
        <taxon>Eukaryota</taxon>
        <taxon>Metazoa</taxon>
        <taxon>Ecdysozoa</taxon>
        <taxon>Nematoda</taxon>
        <taxon>Chromadorea</taxon>
        <taxon>Rhabditida</taxon>
        <taxon>Tylenchina</taxon>
        <taxon>Tylenchomorpha</taxon>
        <taxon>Sphaerularioidea</taxon>
        <taxon>Anguinidae</taxon>
        <taxon>Anguininae</taxon>
        <taxon>Ditylenchus</taxon>
    </lineage>
</organism>
<dbReference type="AlphaFoldDB" id="A0AAD4R0F4"/>
<evidence type="ECO:0000313" key="1">
    <source>
        <dbReference type="EMBL" id="KAI1701594.1"/>
    </source>
</evidence>
<reference evidence="1" key="1">
    <citation type="submission" date="2022-01" db="EMBL/GenBank/DDBJ databases">
        <title>Genome Sequence Resource for Two Populations of Ditylenchus destructor, the Migratory Endoparasitic Phytonematode.</title>
        <authorList>
            <person name="Zhang H."/>
            <person name="Lin R."/>
            <person name="Xie B."/>
        </authorList>
    </citation>
    <scope>NUCLEOTIDE SEQUENCE</scope>
    <source>
        <strain evidence="1">BazhouSP</strain>
    </source>
</reference>
<name>A0AAD4R0F4_9BILA</name>
<proteinExistence type="predicted"/>
<accession>A0AAD4R0F4</accession>
<sequence>MTSPLLDQYQLEDVVQFIALKQEPGLRTKLQLVNRHIQLFVRKLMSKRTHCFKTNFNHKDWNRNGTIMIDSREMPMAITELFNQITDGTRPPPPDYFHFGLVKINIVELDAYFSELEAILRAFKSAFRGCDLWINYGYYVKDANFSPPFRAQYKLIRKLRELFEIH</sequence>
<dbReference type="Proteomes" id="UP001201812">
    <property type="component" value="Unassembled WGS sequence"/>
</dbReference>
<protein>
    <submittedName>
        <fullName evidence="1">Uncharacterized protein</fullName>
    </submittedName>
</protein>
<dbReference type="EMBL" id="JAKKPZ010000115">
    <property type="protein sequence ID" value="KAI1701594.1"/>
    <property type="molecule type" value="Genomic_DNA"/>
</dbReference>
<evidence type="ECO:0000313" key="2">
    <source>
        <dbReference type="Proteomes" id="UP001201812"/>
    </source>
</evidence>
<comment type="caution">
    <text evidence="1">The sequence shown here is derived from an EMBL/GenBank/DDBJ whole genome shotgun (WGS) entry which is preliminary data.</text>
</comment>
<keyword evidence="2" id="KW-1185">Reference proteome</keyword>
<gene>
    <name evidence="1" type="ORF">DdX_16008</name>
</gene>